<keyword evidence="1" id="KW-0812">Transmembrane</keyword>
<sequence>MIDARSLTLSASDPQALAAMNEQYFGIGLRYVASVRALALQPGGADISTAQFAQHYVPTMRAITGFRDSVIGLAQGELRENRQSALLTLAGAGLAETALLAVLIWMVAGFMRHVIGPFVQATGIIDAIARDDLATEIPEVSASRFLRILMRMASTSLRL</sequence>
<reference evidence="2 3" key="1">
    <citation type="submission" date="2016-10" db="EMBL/GenBank/DDBJ databases">
        <authorList>
            <person name="de Groot N.N."/>
        </authorList>
    </citation>
    <scope>NUCLEOTIDE SEQUENCE [LARGE SCALE GENOMIC DNA]</scope>
    <source>
        <strain evidence="2 3">LMG 2247</strain>
    </source>
</reference>
<keyword evidence="1" id="KW-1133">Transmembrane helix</keyword>
<dbReference type="OrthoDB" id="9813903at2"/>
<gene>
    <name evidence="2" type="ORF">SAMN05216466_12210</name>
</gene>
<dbReference type="RefSeq" id="WP_090692706.1">
    <property type="nucleotide sequence ID" value="NZ_CADERL010000008.1"/>
</dbReference>
<feature type="transmembrane region" description="Helical" evidence="1">
    <location>
        <begin position="85"/>
        <end position="108"/>
    </location>
</feature>
<dbReference type="AlphaFoldDB" id="A0A1G8K740"/>
<accession>A0A1G8K740</accession>
<protein>
    <submittedName>
        <fullName evidence="2">Uncharacterized protein</fullName>
    </submittedName>
</protein>
<dbReference type="EMBL" id="FNCJ01000022">
    <property type="protein sequence ID" value="SDI39258.1"/>
    <property type="molecule type" value="Genomic_DNA"/>
</dbReference>
<dbReference type="Proteomes" id="UP000199706">
    <property type="component" value="Unassembled WGS sequence"/>
</dbReference>
<organism evidence="2 3">
    <name type="scientific">Paraburkholderia phenazinium</name>
    <dbReference type="NCBI Taxonomy" id="60549"/>
    <lineage>
        <taxon>Bacteria</taxon>
        <taxon>Pseudomonadati</taxon>
        <taxon>Pseudomonadota</taxon>
        <taxon>Betaproteobacteria</taxon>
        <taxon>Burkholderiales</taxon>
        <taxon>Burkholderiaceae</taxon>
        <taxon>Paraburkholderia</taxon>
    </lineage>
</organism>
<evidence type="ECO:0000313" key="3">
    <source>
        <dbReference type="Proteomes" id="UP000199706"/>
    </source>
</evidence>
<evidence type="ECO:0000313" key="2">
    <source>
        <dbReference type="EMBL" id="SDI39258.1"/>
    </source>
</evidence>
<name>A0A1G8K740_9BURK</name>
<evidence type="ECO:0000256" key="1">
    <source>
        <dbReference type="SAM" id="Phobius"/>
    </source>
</evidence>
<proteinExistence type="predicted"/>
<keyword evidence="1" id="KW-0472">Membrane</keyword>